<dbReference type="FunFam" id="3.30.70.100:FF:000001">
    <property type="entry name" value="ATPase copper transporting beta"/>
    <property type="match status" value="1"/>
</dbReference>
<dbReference type="EMBL" id="QZAB01000327">
    <property type="protein sequence ID" value="RQD85229.1"/>
    <property type="molecule type" value="Genomic_DNA"/>
</dbReference>
<dbReference type="GO" id="GO:0046872">
    <property type="term" value="F:metal ion binding"/>
    <property type="evidence" value="ECO:0007669"/>
    <property type="project" value="UniProtKB-KW"/>
</dbReference>
<sequence>MSCQHCKSAVESSLSSLNGILVAEVNLDEGTAIVEYDEKMTDSNTIKNTVIKAGYNVSEN</sequence>
<dbReference type="InterPro" id="IPR006121">
    <property type="entry name" value="HMA_dom"/>
</dbReference>
<evidence type="ECO:0000313" key="3">
    <source>
        <dbReference type="EMBL" id="RQD85229.1"/>
    </source>
</evidence>
<evidence type="ECO:0000259" key="2">
    <source>
        <dbReference type="PROSITE" id="PS50846"/>
    </source>
</evidence>
<protein>
    <submittedName>
        <fullName evidence="3">Heavy-metal-associated domain-containing protein</fullName>
    </submittedName>
</protein>
<organism evidence="3 4">
    <name type="scientific">Methanosalsum natronophilum</name>
    <dbReference type="NCBI Taxonomy" id="768733"/>
    <lineage>
        <taxon>Archaea</taxon>
        <taxon>Methanobacteriati</taxon>
        <taxon>Methanobacteriota</taxon>
        <taxon>Stenosarchaea group</taxon>
        <taxon>Methanomicrobia</taxon>
        <taxon>Methanosarcinales</taxon>
        <taxon>Methanosarcinaceae</taxon>
        <taxon>Methanosalsum</taxon>
    </lineage>
</organism>
<dbReference type="CDD" id="cd00371">
    <property type="entry name" value="HMA"/>
    <property type="match status" value="1"/>
</dbReference>
<evidence type="ECO:0000313" key="4">
    <source>
        <dbReference type="Proteomes" id="UP000284763"/>
    </source>
</evidence>
<dbReference type="Proteomes" id="UP000284763">
    <property type="component" value="Unassembled WGS sequence"/>
</dbReference>
<accession>A0A424YXS4</accession>
<reference evidence="3 4" key="1">
    <citation type="submission" date="2018-08" db="EMBL/GenBank/DDBJ databases">
        <title>The metabolism and importance of syntrophic acetate oxidation coupled to methane or sulfide production in haloalkaline environments.</title>
        <authorList>
            <person name="Timmers P.H.A."/>
            <person name="Vavourakis C.D."/>
            <person name="Sorokin D.Y."/>
            <person name="Sinninghe Damste J.S."/>
            <person name="Muyzer G."/>
            <person name="Stams A.J.M."/>
            <person name="Plugge C.M."/>
        </authorList>
    </citation>
    <scope>NUCLEOTIDE SEQUENCE [LARGE SCALE GENOMIC DNA]</scope>
    <source>
        <strain evidence="3">MSAO_Arc3</strain>
    </source>
</reference>
<keyword evidence="1" id="KW-0479">Metal-binding</keyword>
<dbReference type="AlphaFoldDB" id="A0A424YXS4"/>
<dbReference type="Gene3D" id="3.30.70.100">
    <property type="match status" value="1"/>
</dbReference>
<evidence type="ECO:0000256" key="1">
    <source>
        <dbReference type="ARBA" id="ARBA00022723"/>
    </source>
</evidence>
<dbReference type="InterPro" id="IPR036163">
    <property type="entry name" value="HMA_dom_sf"/>
</dbReference>
<dbReference type="SUPFAM" id="SSF55008">
    <property type="entry name" value="HMA, heavy metal-associated domain"/>
    <property type="match status" value="1"/>
</dbReference>
<feature type="domain" description="HMA" evidence="2">
    <location>
        <begin position="1"/>
        <end position="58"/>
    </location>
</feature>
<dbReference type="PROSITE" id="PS50846">
    <property type="entry name" value="HMA_2"/>
    <property type="match status" value="1"/>
</dbReference>
<gene>
    <name evidence="3" type="ORF">D5R95_05160</name>
</gene>
<comment type="caution">
    <text evidence="3">The sequence shown here is derived from an EMBL/GenBank/DDBJ whole genome shotgun (WGS) entry which is preliminary data.</text>
</comment>
<name>A0A424YXS4_9EURY</name>
<dbReference type="Pfam" id="PF00403">
    <property type="entry name" value="HMA"/>
    <property type="match status" value="1"/>
</dbReference>
<proteinExistence type="predicted"/>